<organism evidence="1 2">
    <name type="scientific">Epilithonimonas pallida</name>
    <dbReference type="NCBI Taxonomy" id="373671"/>
    <lineage>
        <taxon>Bacteria</taxon>
        <taxon>Pseudomonadati</taxon>
        <taxon>Bacteroidota</taxon>
        <taxon>Flavobacteriia</taxon>
        <taxon>Flavobacteriales</taxon>
        <taxon>Weeksellaceae</taxon>
        <taxon>Chryseobacterium group</taxon>
        <taxon>Epilithonimonas</taxon>
    </lineage>
</organism>
<dbReference type="Proteomes" id="UP001158050">
    <property type="component" value="Unassembled WGS sequence"/>
</dbReference>
<accession>A0ABY1R7C0</accession>
<sequence length="176" mass="20747">MHKKILYFLFFSSFCFGQSYEELMKYAHYYGKNIDEFKGFINAEPSASHSDAGIQRIVYELYNHHIGIEEHRSNSGKIGEIFVFQINENHIKANYQWKRYFDSMQADESLQFVKAIFDNGIIKENDLSLSEFRLLLSSENMNSNASYGVRYRKQNAYYSLFVVKSKLVFTVDDKNF</sequence>
<protein>
    <submittedName>
        <fullName evidence="1">Uncharacterized protein</fullName>
    </submittedName>
</protein>
<dbReference type="EMBL" id="FXUO01000007">
    <property type="protein sequence ID" value="SMP95599.1"/>
    <property type="molecule type" value="Genomic_DNA"/>
</dbReference>
<comment type="caution">
    <text evidence="1">The sequence shown here is derived from an EMBL/GenBank/DDBJ whole genome shotgun (WGS) entry which is preliminary data.</text>
</comment>
<keyword evidence="2" id="KW-1185">Reference proteome</keyword>
<reference evidence="1 2" key="1">
    <citation type="submission" date="2017-05" db="EMBL/GenBank/DDBJ databases">
        <authorList>
            <person name="Varghese N."/>
            <person name="Submissions S."/>
        </authorList>
    </citation>
    <scope>NUCLEOTIDE SEQUENCE [LARGE SCALE GENOMIC DNA]</scope>
    <source>
        <strain evidence="1 2">DSM 18015</strain>
    </source>
</reference>
<evidence type="ECO:0000313" key="1">
    <source>
        <dbReference type="EMBL" id="SMP95599.1"/>
    </source>
</evidence>
<proteinExistence type="predicted"/>
<evidence type="ECO:0000313" key="2">
    <source>
        <dbReference type="Proteomes" id="UP001158050"/>
    </source>
</evidence>
<gene>
    <name evidence="1" type="ORF">SAMN05421679_107169</name>
</gene>
<name>A0ABY1R7C0_9FLAO</name>